<dbReference type="PROSITE" id="PS51203">
    <property type="entry name" value="CS"/>
    <property type="match status" value="1"/>
</dbReference>
<sequence length="529" mass="60421">MLTPRFELSQDDEYLFLQIHAPFAKVSDTEFFIEDLEIRFFSTPYYLRLHLPKPVIEDGRASVKYDVDKGMFTAKIPKLNSGEDFEGLDMLTKLLTPPGETSAKRPTIEVHGESNCELTSDVTSSSDVKDNSLPHTECLESGSDFLNADLGSKDQSIEVEEEEEFQWYIEQAIHQEGEVVSLSNYGFASQRSGVFTKLMSEFSEILDVRDPDKLTAQEKRVMRLDHETHHFSEDHYLADLFDNDSISDQLNFKPWWMESGTKCSLSDDEKDLLLRLPKRHYIIDSGILPSVYFGLVDIIFAYAYNQRMVEGEDNVESGWSIAKLSSTLSWLENFTSLQDVLVSCYRRALTFPLHRNWALCEMVLKDVKALFMSGKLFLLKCLLDVHRCMIISDPRYIFNDLYITDYCVWIQSADDKKIQSLAKALADVQVTKIDVGFELEELEAAAAVVLDRENICLDTIISQMNGMQLNNQAPTLDSDDDGGSSDDDEEEEEEEEEDDGSDDDDDDEEENKDKEEKEEKENKGTDSCD</sequence>
<dbReference type="GO" id="GO:0051082">
    <property type="term" value="F:unfolded protein binding"/>
    <property type="evidence" value="ECO:0007669"/>
    <property type="project" value="TreeGrafter"/>
</dbReference>
<dbReference type="PANTHER" id="PTHR12967">
    <property type="entry name" value="PROTEIN SHQ1 HOMOLOG"/>
    <property type="match status" value="1"/>
</dbReference>
<dbReference type="Pfam" id="PF21413">
    <property type="entry name" value="SHQ1-like_CS"/>
    <property type="match status" value="1"/>
</dbReference>
<keyword evidence="6" id="KW-1185">Reference proteome</keyword>
<comment type="similarity">
    <text evidence="1">Belongs to the SHQ1 family.</text>
</comment>
<dbReference type="InterPro" id="IPR048696">
    <property type="entry name" value="SHQ1-like_CS"/>
</dbReference>
<dbReference type="PANTHER" id="PTHR12967:SF0">
    <property type="entry name" value="PROTEIN SHQ1 HOMOLOG"/>
    <property type="match status" value="1"/>
</dbReference>
<accession>A0A2T7PXA9</accession>
<dbReference type="STRING" id="400727.A0A2T7PXA9"/>
<evidence type="ECO:0000313" key="5">
    <source>
        <dbReference type="EMBL" id="PVD38054.1"/>
    </source>
</evidence>
<evidence type="ECO:0000259" key="4">
    <source>
        <dbReference type="PROSITE" id="PS51203"/>
    </source>
</evidence>
<evidence type="ECO:0000313" key="6">
    <source>
        <dbReference type="Proteomes" id="UP000245119"/>
    </source>
</evidence>
<feature type="domain" description="CS" evidence="4">
    <location>
        <begin position="1"/>
        <end position="89"/>
    </location>
</feature>
<reference evidence="5 6" key="1">
    <citation type="submission" date="2018-04" db="EMBL/GenBank/DDBJ databases">
        <title>The genome of golden apple snail Pomacea canaliculata provides insight into stress tolerance and invasive adaptation.</title>
        <authorList>
            <person name="Liu C."/>
            <person name="Liu B."/>
            <person name="Ren Y."/>
            <person name="Zhang Y."/>
            <person name="Wang H."/>
            <person name="Li S."/>
            <person name="Jiang F."/>
            <person name="Yin L."/>
            <person name="Zhang G."/>
            <person name="Qian W."/>
            <person name="Fan W."/>
        </authorList>
    </citation>
    <scope>NUCLEOTIDE SEQUENCE [LARGE SCALE GENOMIC DNA]</scope>
    <source>
        <strain evidence="5">SZHN2017</strain>
        <tissue evidence="5">Muscle</tissue>
    </source>
</reference>
<evidence type="ECO:0000256" key="3">
    <source>
        <dbReference type="SAM" id="MobiDB-lite"/>
    </source>
</evidence>
<feature type="compositionally biased region" description="Basic and acidic residues" evidence="3">
    <location>
        <begin position="511"/>
        <end position="529"/>
    </location>
</feature>
<organism evidence="5 6">
    <name type="scientific">Pomacea canaliculata</name>
    <name type="common">Golden apple snail</name>
    <dbReference type="NCBI Taxonomy" id="400727"/>
    <lineage>
        <taxon>Eukaryota</taxon>
        <taxon>Metazoa</taxon>
        <taxon>Spiralia</taxon>
        <taxon>Lophotrochozoa</taxon>
        <taxon>Mollusca</taxon>
        <taxon>Gastropoda</taxon>
        <taxon>Caenogastropoda</taxon>
        <taxon>Architaenioglossa</taxon>
        <taxon>Ampullarioidea</taxon>
        <taxon>Ampullariidae</taxon>
        <taxon>Pomacea</taxon>
    </lineage>
</organism>
<dbReference type="OrthoDB" id="73639at2759"/>
<dbReference type="Gene3D" id="2.60.40.790">
    <property type="match status" value="1"/>
</dbReference>
<gene>
    <name evidence="5" type="ORF">C0Q70_00664</name>
</gene>
<dbReference type="InterPro" id="IPR007009">
    <property type="entry name" value="Shq1_C"/>
</dbReference>
<dbReference type="GO" id="GO:0000493">
    <property type="term" value="P:box H/ACA snoRNP assembly"/>
    <property type="evidence" value="ECO:0007669"/>
    <property type="project" value="InterPro"/>
</dbReference>
<dbReference type="GO" id="GO:0005654">
    <property type="term" value="C:nucleoplasm"/>
    <property type="evidence" value="ECO:0007669"/>
    <property type="project" value="TreeGrafter"/>
</dbReference>
<protein>
    <recommendedName>
        <fullName evidence="2">Protein SHQ1 homolog</fullName>
    </recommendedName>
</protein>
<comment type="caution">
    <text evidence="5">The sequence shown here is derived from an EMBL/GenBank/DDBJ whole genome shotgun (WGS) entry which is preliminary data.</text>
</comment>
<dbReference type="AlphaFoldDB" id="A0A2T7PXA9"/>
<evidence type="ECO:0000256" key="2">
    <source>
        <dbReference type="ARBA" id="ARBA00013750"/>
    </source>
</evidence>
<dbReference type="InterPro" id="IPR008978">
    <property type="entry name" value="HSP20-like_chaperone"/>
</dbReference>
<name>A0A2T7PXA9_POMCA</name>
<feature type="compositionally biased region" description="Acidic residues" evidence="3">
    <location>
        <begin position="477"/>
        <end position="510"/>
    </location>
</feature>
<dbReference type="InterPro" id="IPR007052">
    <property type="entry name" value="CS_dom"/>
</dbReference>
<dbReference type="OMA" id="HNIESAW"/>
<feature type="region of interest" description="Disordered" evidence="3">
    <location>
        <begin position="468"/>
        <end position="529"/>
    </location>
</feature>
<evidence type="ECO:0000256" key="1">
    <source>
        <dbReference type="ARBA" id="ARBA00005607"/>
    </source>
</evidence>
<dbReference type="GO" id="GO:0005737">
    <property type="term" value="C:cytoplasm"/>
    <property type="evidence" value="ECO:0007669"/>
    <property type="project" value="TreeGrafter"/>
</dbReference>
<dbReference type="InterPro" id="IPR039742">
    <property type="entry name" value="Shq1"/>
</dbReference>
<dbReference type="EMBL" id="PZQS01000001">
    <property type="protein sequence ID" value="PVD38054.1"/>
    <property type="molecule type" value="Genomic_DNA"/>
</dbReference>
<dbReference type="Proteomes" id="UP000245119">
    <property type="component" value="Linkage Group LG1"/>
</dbReference>
<proteinExistence type="inferred from homology"/>
<dbReference type="Pfam" id="PF04925">
    <property type="entry name" value="SHQ1"/>
    <property type="match status" value="1"/>
</dbReference>